<feature type="transmembrane region" description="Helical" evidence="1">
    <location>
        <begin position="202"/>
        <end position="223"/>
    </location>
</feature>
<proteinExistence type="predicted"/>
<dbReference type="RefSeq" id="WP_331809275.1">
    <property type="nucleotide sequence ID" value="NZ_JAZHOU010000001.1"/>
</dbReference>
<protein>
    <recommendedName>
        <fullName evidence="4">Zinc-dependent peptidase</fullName>
    </recommendedName>
</protein>
<evidence type="ECO:0000313" key="2">
    <source>
        <dbReference type="EMBL" id="MEF3078506.1"/>
    </source>
</evidence>
<sequence>MTLAQYRDNTAEIIQNVPEINGLVCNLESDFNRDEFLEVFKFYKETLELNSDYGIIPNYLFFVDRDTINAMAGLSPNGNYLIGINRGTINWLINNFKFNDSLISDSNVLLFEKLEPFMNTSINNLMYQAGCHFTFYHEMAHLIQKSDYLGMNMQENPSPVENFDIGRHLMELDADTYSALCLGTHIMQYADRLFGDRVTKPLLEALIVLFSIPIIFYLLSFAGNRSAIYFKESTHPHPAIRLTNFLMVLTHYINGSLTSENKGFTANQGDMFIYAMDIAEELQGVFFNDLTVTEYRNVVTKNRLEVIAYMSELIEMNEGNTATATYKWNIRSQQS</sequence>
<organism evidence="2 3">
    <name type="scientific">Winogradskyella poriferorum</name>
    <dbReference type="NCBI Taxonomy" id="307627"/>
    <lineage>
        <taxon>Bacteria</taxon>
        <taxon>Pseudomonadati</taxon>
        <taxon>Bacteroidota</taxon>
        <taxon>Flavobacteriia</taxon>
        <taxon>Flavobacteriales</taxon>
        <taxon>Flavobacteriaceae</taxon>
        <taxon>Winogradskyella</taxon>
    </lineage>
</organism>
<accession>A0ABU7W3G6</accession>
<keyword evidence="3" id="KW-1185">Reference proteome</keyword>
<dbReference type="Proteomes" id="UP001356704">
    <property type="component" value="Unassembled WGS sequence"/>
</dbReference>
<evidence type="ECO:0000256" key="1">
    <source>
        <dbReference type="SAM" id="Phobius"/>
    </source>
</evidence>
<keyword evidence="1" id="KW-1133">Transmembrane helix</keyword>
<comment type="caution">
    <text evidence="2">The sequence shown here is derived from an EMBL/GenBank/DDBJ whole genome shotgun (WGS) entry which is preliminary data.</text>
</comment>
<keyword evidence="1" id="KW-0472">Membrane</keyword>
<reference evidence="2 3" key="1">
    <citation type="submission" date="2024-02" db="EMBL/GenBank/DDBJ databases">
        <title>Winogradskyella poriferorum JCM 12885.</title>
        <authorList>
            <person name="Zhang D.-F."/>
            <person name="Fu Z.-Y."/>
        </authorList>
    </citation>
    <scope>NUCLEOTIDE SEQUENCE [LARGE SCALE GENOMIC DNA]</scope>
    <source>
        <strain evidence="2 3">JCM 12885</strain>
    </source>
</reference>
<name>A0ABU7W3G6_9FLAO</name>
<keyword evidence="1" id="KW-0812">Transmembrane</keyword>
<gene>
    <name evidence="2" type="ORF">V1468_05795</name>
</gene>
<dbReference type="EMBL" id="JAZHOU010000001">
    <property type="protein sequence ID" value="MEF3078506.1"/>
    <property type="molecule type" value="Genomic_DNA"/>
</dbReference>
<evidence type="ECO:0008006" key="4">
    <source>
        <dbReference type="Google" id="ProtNLM"/>
    </source>
</evidence>
<evidence type="ECO:0000313" key="3">
    <source>
        <dbReference type="Proteomes" id="UP001356704"/>
    </source>
</evidence>